<keyword evidence="3 4" id="KW-0408">Iron</keyword>
<dbReference type="Gene3D" id="2.120.10.30">
    <property type="entry name" value="TolB, C-terminal domain"/>
    <property type="match status" value="1"/>
</dbReference>
<dbReference type="SUPFAM" id="SSF50952">
    <property type="entry name" value="Soluble quinoprotein glucose dehydrogenase"/>
    <property type="match status" value="1"/>
</dbReference>
<dbReference type="InterPro" id="IPR055557">
    <property type="entry name" value="DUF7133"/>
</dbReference>
<dbReference type="Gene3D" id="1.25.10.10">
    <property type="entry name" value="Leucine-rich Repeat Variant"/>
    <property type="match status" value="2"/>
</dbReference>
<protein>
    <submittedName>
        <fullName evidence="7">Heme-binding protein</fullName>
    </submittedName>
</protein>
<dbReference type="SUPFAM" id="SSF46626">
    <property type="entry name" value="Cytochrome c"/>
    <property type="match status" value="1"/>
</dbReference>
<dbReference type="PANTHER" id="PTHR33546">
    <property type="entry name" value="LARGE, MULTIFUNCTIONAL SECRETED PROTEIN-RELATED"/>
    <property type="match status" value="1"/>
</dbReference>
<dbReference type="InterPro" id="IPR016024">
    <property type="entry name" value="ARM-type_fold"/>
</dbReference>
<dbReference type="PANTHER" id="PTHR33546:SF1">
    <property type="entry name" value="LARGE, MULTIFUNCTIONAL SECRETED PROTEIN"/>
    <property type="match status" value="1"/>
</dbReference>
<feature type="domain" description="Cytochrome c" evidence="6">
    <location>
        <begin position="965"/>
        <end position="1102"/>
    </location>
</feature>
<evidence type="ECO:0000256" key="1">
    <source>
        <dbReference type="ARBA" id="ARBA00022617"/>
    </source>
</evidence>
<evidence type="ECO:0000256" key="2">
    <source>
        <dbReference type="ARBA" id="ARBA00022723"/>
    </source>
</evidence>
<proteinExistence type="predicted"/>
<keyword evidence="1 4" id="KW-0349">Heme</keyword>
<dbReference type="InterPro" id="IPR011042">
    <property type="entry name" value="6-blade_b-propeller_TolB-like"/>
</dbReference>
<dbReference type="AlphaFoldDB" id="B9XRI8"/>
<dbReference type="Pfam" id="PF23500">
    <property type="entry name" value="DUF7133"/>
    <property type="match status" value="1"/>
</dbReference>
<dbReference type="InterPro" id="IPR009056">
    <property type="entry name" value="Cyt_c-like_dom"/>
</dbReference>
<keyword evidence="5" id="KW-0732">Signal</keyword>
<dbReference type="Pfam" id="PF00034">
    <property type="entry name" value="Cytochrom_C"/>
    <property type="match status" value="1"/>
</dbReference>
<dbReference type="InterPro" id="IPR011989">
    <property type="entry name" value="ARM-like"/>
</dbReference>
<dbReference type="Gene3D" id="1.10.760.10">
    <property type="entry name" value="Cytochrome c-like domain"/>
    <property type="match status" value="1"/>
</dbReference>
<evidence type="ECO:0000256" key="4">
    <source>
        <dbReference type="PROSITE-ProRule" id="PRU00433"/>
    </source>
</evidence>
<dbReference type="EMBL" id="ABOX02000064">
    <property type="protein sequence ID" value="EEF57559.1"/>
    <property type="molecule type" value="Genomic_DNA"/>
</dbReference>
<dbReference type="GO" id="GO:0020037">
    <property type="term" value="F:heme binding"/>
    <property type="evidence" value="ECO:0007669"/>
    <property type="project" value="InterPro"/>
</dbReference>
<dbReference type="SUPFAM" id="SSF48371">
    <property type="entry name" value="ARM repeat"/>
    <property type="match status" value="1"/>
</dbReference>
<dbReference type="InterPro" id="IPR011041">
    <property type="entry name" value="Quinoprot_gluc/sorb_DH_b-prop"/>
</dbReference>
<keyword evidence="2 4" id="KW-0479">Metal-binding</keyword>
<feature type="chain" id="PRO_5002893404" evidence="5">
    <location>
        <begin position="27"/>
        <end position="1115"/>
    </location>
</feature>
<dbReference type="Proteomes" id="UP000003688">
    <property type="component" value="Unassembled WGS sequence"/>
</dbReference>
<organism evidence="7 8">
    <name type="scientific">Pedosphaera parvula (strain Ellin514)</name>
    <dbReference type="NCBI Taxonomy" id="320771"/>
    <lineage>
        <taxon>Bacteria</taxon>
        <taxon>Pseudomonadati</taxon>
        <taxon>Verrucomicrobiota</taxon>
        <taxon>Pedosphaerae</taxon>
        <taxon>Pedosphaerales</taxon>
        <taxon>Pedosphaeraceae</taxon>
        <taxon>Pedosphaera</taxon>
    </lineage>
</organism>
<dbReference type="InterPro" id="IPR013427">
    <property type="entry name" value="Haem-bd_dom_put"/>
</dbReference>
<dbReference type="RefSeq" id="WP_007418421.1">
    <property type="nucleotide sequence ID" value="NZ_ABOX02000064.1"/>
</dbReference>
<dbReference type="PROSITE" id="PS51007">
    <property type="entry name" value="CYTC"/>
    <property type="match status" value="1"/>
</dbReference>
<dbReference type="NCBIfam" id="TIGR02603">
    <property type="entry name" value="CxxCH_TIGR02603"/>
    <property type="match status" value="1"/>
</dbReference>
<feature type="signal peptide" evidence="5">
    <location>
        <begin position="1"/>
        <end position="26"/>
    </location>
</feature>
<dbReference type="OrthoDB" id="9770043at2"/>
<comment type="caution">
    <text evidence="7">The sequence shown here is derived from an EMBL/GenBank/DDBJ whole genome shotgun (WGS) entry which is preliminary data.</text>
</comment>
<gene>
    <name evidence="7" type="ORF">Cflav_PD0609</name>
</gene>
<reference evidence="7 8" key="1">
    <citation type="journal article" date="2011" name="J. Bacteriol.">
        <title>Genome sequence of 'Pedosphaera parvula' Ellin514, an aerobic Verrucomicrobial isolate from pasture soil.</title>
        <authorList>
            <person name="Kant R."/>
            <person name="van Passel M.W."/>
            <person name="Sangwan P."/>
            <person name="Palva A."/>
            <person name="Lucas S."/>
            <person name="Copeland A."/>
            <person name="Lapidus A."/>
            <person name="Glavina Del Rio T."/>
            <person name="Dalin E."/>
            <person name="Tice H."/>
            <person name="Bruce D."/>
            <person name="Goodwin L."/>
            <person name="Pitluck S."/>
            <person name="Chertkov O."/>
            <person name="Larimer F.W."/>
            <person name="Land M.L."/>
            <person name="Hauser L."/>
            <person name="Brettin T.S."/>
            <person name="Detter J.C."/>
            <person name="Han S."/>
            <person name="de Vos W.M."/>
            <person name="Janssen P.H."/>
            <person name="Smidt H."/>
        </authorList>
    </citation>
    <scope>NUCLEOTIDE SEQUENCE [LARGE SCALE GENOMIC DNA]</scope>
    <source>
        <strain evidence="7 8">Ellin514</strain>
    </source>
</reference>
<dbReference type="Pfam" id="PF13646">
    <property type="entry name" value="HEAT_2"/>
    <property type="match status" value="1"/>
</dbReference>
<name>B9XRI8_PEDPL</name>
<dbReference type="GO" id="GO:0009055">
    <property type="term" value="F:electron transfer activity"/>
    <property type="evidence" value="ECO:0007669"/>
    <property type="project" value="InterPro"/>
</dbReference>
<dbReference type="InterPro" id="IPR036909">
    <property type="entry name" value="Cyt_c-like_dom_sf"/>
</dbReference>
<evidence type="ECO:0000313" key="7">
    <source>
        <dbReference type="EMBL" id="EEF57559.1"/>
    </source>
</evidence>
<dbReference type="GO" id="GO:0046872">
    <property type="term" value="F:metal ion binding"/>
    <property type="evidence" value="ECO:0007669"/>
    <property type="project" value="UniProtKB-KW"/>
</dbReference>
<keyword evidence="8" id="KW-1185">Reference proteome</keyword>
<evidence type="ECO:0000259" key="6">
    <source>
        <dbReference type="PROSITE" id="PS51007"/>
    </source>
</evidence>
<evidence type="ECO:0000256" key="3">
    <source>
        <dbReference type="ARBA" id="ARBA00023004"/>
    </source>
</evidence>
<sequence precursor="true">MLKATPISALQRAIFVLLTCSTGAVAADLGSKSGESVISPDMAIKQFKVPPGFKIDCWASEPQLKNPVSFCFDEKGRVYVAETFRYRTSVYDIREHMSGKTNMFDDDLACKTVEDRAAMIKKFLGDRYTDLAQESEVVQLLEDRSGGGKADHAQVFADGFNTILDGIGSGVLARKGNVYYSDIPNLWLLKDTRNSGKADVRQSLSYGYGVHFNLTGHDLHGLRFGPDGKLYFSIGDRGIHVTTKEGKLLDYPNMGTVLRCNADGSNLEVFAYGVRNPQELAFDDHGNLWTGDNNCDHGDAARLVYVVEGGDSGWRTGNQFSETTPAGVWNAEKLWHLQFPGQAAYILPPVGHIANGPSGLTHYPGTGFSDSFKDHFFLCDFKGASARSGVHEFGIQENGATFTMVGRTNFLWDILATDVDFSPDGRMYVTDWVQGWPQSQMGRIYRLYDPNAVNSPLVLQTKKLIAEGMEKRSNKELAKLLEHPDQRVRQEAQFELADRGPKSMKYLQSVALGSKNQLARLHAIWGLGQISVKDNSVLKGITKLLKDQDAEVRAQTAKIMGEGHYQDASAVLIELLRDSNARVQFFSAMNLGKLGNKAAIAPILAMLKANDNKDVFVRHAGVMGLVGLADKNTLIAAGKDNSKAVRMGALLAMRRLEMPEIAMFLHDSDELVVLEAARAINDVPIKDAWPQLAGLIKHPTHNEPLDWRVVNANFRLGADKNAIALAHYAAETTATEKVRGEALHALETWAKPMPRERLTGLWRPLPARDGKPATEALKPVVAKILSDSPDAIKIAAVQAAEKLGIDEAAPGIFNLVANEKSEANVRIEALKALGEMHAANLPDAVKIAVADKNENVRKEGNRLQAQIKPGDATGALAKVLENGSITEKQGAFATLSTVEGEATDKLLAEWLDKLIAGNVQKEIQFDLVEAAGKRDSSVVKEKLEKYTSSQPKDEFVGFRETLYGGNAEEGKKVFLERPEASCVRCHKINGEGGEVGPELAGIITRKDRQYILESILYPNKQIAPGFESIVVKTKAGQSIAGILKSEDAQELVIITPDDGPTKVKTSEITSREKGQSAMPEGMGNILAKQDIRNLIEFLASTKQAVAANATASPAK</sequence>
<dbReference type="STRING" id="320771.Cflav_PD0609"/>
<accession>B9XRI8</accession>
<evidence type="ECO:0000313" key="8">
    <source>
        <dbReference type="Proteomes" id="UP000003688"/>
    </source>
</evidence>
<evidence type="ECO:0000256" key="5">
    <source>
        <dbReference type="SAM" id="SignalP"/>
    </source>
</evidence>